<sequence length="177" mass="19105">MTPGNEGRAPENRRTGQYPLIPAVKPVVPTLGSRVYSGKSGSEKSPSSSAGKVTENGRLGDIVFKHRPPVTAIDGLYQEPRLAIRPASLLTRLTQSAASLADTVLPPLAGIPIPVTPTRAAVASGGVISQDTYRFDLHFHGIDISDRRALGELVKDKIRELMRENSTRRRSRLSDGE</sequence>
<organism evidence="2 3">
    <name type="scientific">Sodalis glossinidius (strain morsitans)</name>
    <dbReference type="NCBI Taxonomy" id="343509"/>
    <lineage>
        <taxon>Bacteria</taxon>
        <taxon>Pseudomonadati</taxon>
        <taxon>Pseudomonadota</taxon>
        <taxon>Gammaproteobacteria</taxon>
        <taxon>Enterobacterales</taxon>
        <taxon>Bruguierivoracaceae</taxon>
        <taxon>Sodalis</taxon>
    </lineage>
</organism>
<dbReference type="Proteomes" id="UP000001932">
    <property type="component" value="Chromosome"/>
</dbReference>
<evidence type="ECO:0000313" key="2">
    <source>
        <dbReference type="EMBL" id="BAE74288.1"/>
    </source>
</evidence>
<dbReference type="KEGG" id="sgl:SG1013"/>
<protein>
    <submittedName>
        <fullName evidence="2">Uncharacterized protein</fullName>
    </submittedName>
</protein>
<dbReference type="eggNOG" id="COG5283">
    <property type="taxonomic scope" value="Bacteria"/>
</dbReference>
<dbReference type="HOGENOM" id="CLU_1516952_0_0_6"/>
<evidence type="ECO:0000313" key="3">
    <source>
        <dbReference type="Proteomes" id="UP000001932"/>
    </source>
</evidence>
<feature type="compositionally biased region" description="Low complexity" evidence="1">
    <location>
        <begin position="37"/>
        <end position="52"/>
    </location>
</feature>
<name>Q2NU87_SODGM</name>
<dbReference type="EMBL" id="AP008232">
    <property type="protein sequence ID" value="BAE74288.1"/>
    <property type="molecule type" value="Genomic_DNA"/>
</dbReference>
<proteinExistence type="predicted"/>
<reference evidence="2 3" key="1">
    <citation type="journal article" date="2006" name="Genome Res.">
        <title>Massive genome erosion and functional adaptations provide insights into the symbiotic lifestyle of Sodalis glossinidius in the tsetse host.</title>
        <authorList>
            <person name="Toh H."/>
            <person name="Weiss B.L."/>
            <person name="Perkin S.A.H."/>
            <person name="Yamashita A."/>
            <person name="Oshima K."/>
            <person name="Hattori M."/>
            <person name="Aksoy S."/>
        </authorList>
    </citation>
    <scope>NUCLEOTIDE SEQUENCE [LARGE SCALE GENOMIC DNA]</scope>
    <source>
        <strain evidence="3">morsitans</strain>
    </source>
</reference>
<evidence type="ECO:0000256" key="1">
    <source>
        <dbReference type="SAM" id="MobiDB-lite"/>
    </source>
</evidence>
<keyword evidence="3" id="KW-1185">Reference proteome</keyword>
<feature type="region of interest" description="Disordered" evidence="1">
    <location>
        <begin position="1"/>
        <end position="54"/>
    </location>
</feature>
<gene>
    <name evidence="2" type="ordered locus">SG1013</name>
</gene>
<dbReference type="AlphaFoldDB" id="Q2NU87"/>
<accession>Q2NU87</accession>